<evidence type="ECO:0000256" key="7">
    <source>
        <dbReference type="ARBA" id="ARBA00023110"/>
    </source>
</evidence>
<evidence type="ECO:0000256" key="5">
    <source>
        <dbReference type="ARBA" id="ARBA00022723"/>
    </source>
</evidence>
<dbReference type="Gene3D" id="2.40.100.10">
    <property type="entry name" value="Cyclophilin-like"/>
    <property type="match status" value="1"/>
</dbReference>
<evidence type="ECO:0000256" key="10">
    <source>
        <dbReference type="SAM" id="MobiDB-lite"/>
    </source>
</evidence>
<evidence type="ECO:0000259" key="11">
    <source>
        <dbReference type="PROSITE" id="PS50072"/>
    </source>
</evidence>
<evidence type="ECO:0000313" key="12">
    <source>
        <dbReference type="EMBL" id="KAE9974741.1"/>
    </source>
</evidence>
<keyword evidence="9" id="KW-0539">Nucleus</keyword>
<dbReference type="InterPro" id="IPR029000">
    <property type="entry name" value="Cyclophilin-like_dom_sf"/>
</dbReference>
<feature type="region of interest" description="Disordered" evidence="10">
    <location>
        <begin position="98"/>
        <end position="126"/>
    </location>
</feature>
<comment type="subcellular location">
    <subcellularLocation>
        <location evidence="2">Nucleus</location>
    </subcellularLocation>
</comment>
<evidence type="ECO:0000313" key="13">
    <source>
        <dbReference type="Proteomes" id="UP000433883"/>
    </source>
</evidence>
<feature type="compositionally biased region" description="Basic and acidic residues" evidence="10">
    <location>
        <begin position="13"/>
        <end position="66"/>
    </location>
</feature>
<feature type="region of interest" description="Disordered" evidence="10">
    <location>
        <begin position="1"/>
        <end position="66"/>
    </location>
</feature>
<dbReference type="PROSITE" id="PS50072">
    <property type="entry name" value="CSA_PPIASE_2"/>
    <property type="match status" value="1"/>
</dbReference>
<dbReference type="GO" id="GO:0003755">
    <property type="term" value="F:peptidyl-prolyl cis-trans isomerase activity"/>
    <property type="evidence" value="ECO:0007669"/>
    <property type="project" value="UniProtKB-KW"/>
</dbReference>
<feature type="compositionally biased region" description="Polar residues" evidence="10">
    <location>
        <begin position="114"/>
        <end position="123"/>
    </location>
</feature>
<dbReference type="PANTHER" id="PTHR31001:SF50">
    <property type="entry name" value="ZN(II)2CYS6 TRANSCRIPTION FACTOR (EUROFUNG)"/>
    <property type="match status" value="1"/>
</dbReference>
<organism evidence="12 13">
    <name type="scientific">Venturia inaequalis</name>
    <name type="common">Apple scab fungus</name>
    <dbReference type="NCBI Taxonomy" id="5025"/>
    <lineage>
        <taxon>Eukaryota</taxon>
        <taxon>Fungi</taxon>
        <taxon>Dikarya</taxon>
        <taxon>Ascomycota</taxon>
        <taxon>Pezizomycotina</taxon>
        <taxon>Dothideomycetes</taxon>
        <taxon>Pleosporomycetidae</taxon>
        <taxon>Venturiales</taxon>
        <taxon>Venturiaceae</taxon>
        <taxon>Venturia</taxon>
    </lineage>
</organism>
<dbReference type="GO" id="GO:0006351">
    <property type="term" value="P:DNA-templated transcription"/>
    <property type="evidence" value="ECO:0007669"/>
    <property type="project" value="InterPro"/>
</dbReference>
<name>A0A8H3YZP2_VENIN</name>
<dbReference type="AlphaFoldDB" id="A0A8H3YZP2"/>
<keyword evidence="5" id="KW-0479">Metal-binding</keyword>
<evidence type="ECO:0000256" key="3">
    <source>
        <dbReference type="ARBA" id="ARBA00013194"/>
    </source>
</evidence>
<evidence type="ECO:0000256" key="1">
    <source>
        <dbReference type="ARBA" id="ARBA00000971"/>
    </source>
</evidence>
<dbReference type="SUPFAM" id="SSF50891">
    <property type="entry name" value="Cyclophilin-like"/>
    <property type="match status" value="1"/>
</dbReference>
<proteinExistence type="predicted"/>
<keyword evidence="6" id="KW-0677">Repeat</keyword>
<dbReference type="GO" id="GO:0008270">
    <property type="term" value="F:zinc ion binding"/>
    <property type="evidence" value="ECO:0007669"/>
    <property type="project" value="InterPro"/>
</dbReference>
<keyword evidence="8" id="KW-0413">Isomerase</keyword>
<feature type="region of interest" description="Disordered" evidence="10">
    <location>
        <begin position="738"/>
        <end position="775"/>
    </location>
</feature>
<comment type="caution">
    <text evidence="12">The sequence shown here is derived from an EMBL/GenBank/DDBJ whole genome shotgun (WGS) entry which is preliminary data.</text>
</comment>
<evidence type="ECO:0000256" key="8">
    <source>
        <dbReference type="ARBA" id="ARBA00023235"/>
    </source>
</evidence>
<feature type="domain" description="PPIase cyclophilin-type" evidence="11">
    <location>
        <begin position="784"/>
        <end position="931"/>
    </location>
</feature>
<dbReference type="SMART" id="SM00906">
    <property type="entry name" value="Fungal_trans"/>
    <property type="match status" value="1"/>
</dbReference>
<gene>
    <name evidence="12" type="ORF">BLS_002936</name>
</gene>
<dbReference type="FunFam" id="2.40.100.10:FF:000003">
    <property type="entry name" value="Peptidylprolyl isomerase domain and WD repeat-containing 1"/>
    <property type="match status" value="1"/>
</dbReference>
<feature type="compositionally biased region" description="Low complexity" evidence="10">
    <location>
        <begin position="743"/>
        <end position="773"/>
    </location>
</feature>
<dbReference type="EC" id="5.2.1.8" evidence="3"/>
<feature type="compositionally biased region" description="Acidic residues" evidence="10">
    <location>
        <begin position="100"/>
        <end position="110"/>
    </location>
</feature>
<dbReference type="InterPro" id="IPR020892">
    <property type="entry name" value="Cyclophilin-type_PPIase_CS"/>
</dbReference>
<dbReference type="Pfam" id="PF00160">
    <property type="entry name" value="Pro_isomerase"/>
    <property type="match status" value="1"/>
</dbReference>
<evidence type="ECO:0000256" key="6">
    <source>
        <dbReference type="ARBA" id="ARBA00022737"/>
    </source>
</evidence>
<comment type="catalytic activity">
    <reaction evidence="1">
        <text>[protein]-peptidylproline (omega=180) = [protein]-peptidylproline (omega=0)</text>
        <dbReference type="Rhea" id="RHEA:16237"/>
        <dbReference type="Rhea" id="RHEA-COMP:10747"/>
        <dbReference type="Rhea" id="RHEA-COMP:10748"/>
        <dbReference type="ChEBI" id="CHEBI:83833"/>
        <dbReference type="ChEBI" id="CHEBI:83834"/>
        <dbReference type="EC" id="5.2.1.8"/>
    </reaction>
</comment>
<dbReference type="InterPro" id="IPR007219">
    <property type="entry name" value="XnlR_reg_dom"/>
</dbReference>
<keyword evidence="7" id="KW-0697">Rotamase</keyword>
<dbReference type="CDD" id="cd12148">
    <property type="entry name" value="fungal_TF_MHR"/>
    <property type="match status" value="1"/>
</dbReference>
<evidence type="ECO:0000256" key="9">
    <source>
        <dbReference type="ARBA" id="ARBA00023242"/>
    </source>
</evidence>
<dbReference type="Pfam" id="PF04082">
    <property type="entry name" value="Fungal_trans"/>
    <property type="match status" value="1"/>
</dbReference>
<sequence length="932" mass="104029">MLGTAVPLEEGEAPPKDEQGEPEQVETHEEKIQKACQELRELGREKAAQDATKGPKKDHTVERSFGRLVVDEGRSRYINPSFWASLSDEVEDLKEILNSSDDDDDDDDNDYPSPKTSHPSSHGQGFMFGHSSQNVNMFALHPPKEHVAIYWQVYKENVDPLVKVIHAPTIEPTILKSADGLDKIHRGLECLLFAVYYGAITSMWPEEVRKLFGDEKLELLTRYRFGLEQALARAEFLQTDEIIVLQAFIIFLICLRRNDDARIIWTLTGLVVRMAQTLGLHRDGTHFALPPFQIEMRRRLWWQICILDARASEDHGCDPTIIDHAFDTQMPANVNDDELDPHMTELPKSKTGCTEMTFGLIRFEIASTLRKLQYVPPGSRKCNRILTEMSMEKKENWIKECHEKLESQYIKDGDMNVPLYWVIATVSRLIMSKMWLMVYHPFQRIDGGSSLPQEIRDKLFQTSVENVEYSLLLENEDRTKKWGWLFRTYVQWHAIAFLLSELCVRTEGESVERAWKAIDFVLNRRFIDDTNSHSTNKMKSHLWKPMKRLMDKARAARAKAVIKAQEEQRAKAKALQQAQAPLVTNAFDPVVPIMNLDFSVDRLFRGRTIGDSSTPLPDTSLDMTGFSLTSGFLADQQFPTVPPSVSIDQIMRPVQNDVMSGVSADALPAQFDIGDDWLTNGFADVSTAGDSALLPDDDVDWANWDDMVNEYMQVDSKPPVDSGQTVIMGIFSKIFKKDKGDDASPSPSATSTSPATGTTSSPAPAAAASSSSANLEKPQGVILHTNLGDITIALFSEQTPKTCKNFATLAETHKYDNVVFHRIIAGFMIQGGDPTGTGMGGSSIYGGKFEDEIVASLKHTDKGTLSMANSGPGTNGSQFFITLGPTPHLDGKHTVFGHVADGMDVVDKLGAVATDNGDKPREKVYIKSAEAF</sequence>
<dbReference type="InterPro" id="IPR050613">
    <property type="entry name" value="Sec_Metabolite_Reg"/>
</dbReference>
<keyword evidence="4" id="KW-0853">WD repeat</keyword>
<evidence type="ECO:0000256" key="2">
    <source>
        <dbReference type="ARBA" id="ARBA00004123"/>
    </source>
</evidence>
<dbReference type="PRINTS" id="PR00153">
    <property type="entry name" value="CSAPPISMRASE"/>
</dbReference>
<protein>
    <recommendedName>
        <fullName evidence="3">peptidylprolyl isomerase</fullName>
        <ecNumber evidence="3">5.2.1.8</ecNumber>
    </recommendedName>
</protein>
<evidence type="ECO:0000256" key="4">
    <source>
        <dbReference type="ARBA" id="ARBA00022574"/>
    </source>
</evidence>
<dbReference type="Proteomes" id="UP000433883">
    <property type="component" value="Unassembled WGS sequence"/>
</dbReference>
<dbReference type="GO" id="GO:0003677">
    <property type="term" value="F:DNA binding"/>
    <property type="evidence" value="ECO:0007669"/>
    <property type="project" value="InterPro"/>
</dbReference>
<dbReference type="PANTHER" id="PTHR31001">
    <property type="entry name" value="UNCHARACTERIZED TRANSCRIPTIONAL REGULATORY PROTEIN"/>
    <property type="match status" value="1"/>
</dbReference>
<dbReference type="GO" id="GO:0005634">
    <property type="term" value="C:nucleus"/>
    <property type="evidence" value="ECO:0007669"/>
    <property type="project" value="UniProtKB-SubCell"/>
</dbReference>
<accession>A0A8H3YZP2</accession>
<dbReference type="GO" id="GO:0006457">
    <property type="term" value="P:protein folding"/>
    <property type="evidence" value="ECO:0007669"/>
    <property type="project" value="InterPro"/>
</dbReference>
<dbReference type="EMBL" id="WNWQ01000197">
    <property type="protein sequence ID" value="KAE9974741.1"/>
    <property type="molecule type" value="Genomic_DNA"/>
</dbReference>
<dbReference type="PROSITE" id="PS00170">
    <property type="entry name" value="CSA_PPIASE_1"/>
    <property type="match status" value="1"/>
</dbReference>
<dbReference type="InterPro" id="IPR002130">
    <property type="entry name" value="Cyclophilin-type_PPIase_dom"/>
</dbReference>
<reference evidence="12 13" key="1">
    <citation type="submission" date="2019-11" db="EMBL/GenBank/DDBJ databases">
        <title>Venturia inaequalis Genome Resource.</title>
        <authorList>
            <person name="Lichtner F.J."/>
        </authorList>
    </citation>
    <scope>NUCLEOTIDE SEQUENCE [LARGE SCALE GENOMIC DNA]</scope>
    <source>
        <strain evidence="12">Bline_iso_100314</strain>
    </source>
</reference>